<dbReference type="SMART" id="SM00343">
    <property type="entry name" value="ZnF_C2HC"/>
    <property type="match status" value="2"/>
</dbReference>
<feature type="compositionally biased region" description="Basic and acidic residues" evidence="2">
    <location>
        <begin position="269"/>
        <end position="284"/>
    </location>
</feature>
<feature type="region of interest" description="Disordered" evidence="2">
    <location>
        <begin position="713"/>
        <end position="734"/>
    </location>
</feature>
<evidence type="ECO:0000313" key="4">
    <source>
        <dbReference type="EMBL" id="GJS88567.1"/>
    </source>
</evidence>
<keyword evidence="5" id="KW-1185">Reference proteome</keyword>
<dbReference type="PANTHER" id="PTHR34676">
    <property type="entry name" value="DUF4219 DOMAIN-CONTAINING PROTEIN-RELATED"/>
    <property type="match status" value="1"/>
</dbReference>
<proteinExistence type="predicted"/>
<dbReference type="InterPro" id="IPR054722">
    <property type="entry name" value="PolX-like_BBD"/>
</dbReference>
<feature type="region of interest" description="Disordered" evidence="2">
    <location>
        <begin position="1452"/>
        <end position="1481"/>
    </location>
</feature>
<reference evidence="4" key="1">
    <citation type="journal article" date="2022" name="Int. J. Mol. Sci.">
        <title>Draft Genome of Tanacetum Coccineum: Genomic Comparison of Closely Related Tanacetum-Family Plants.</title>
        <authorList>
            <person name="Yamashiro T."/>
            <person name="Shiraishi A."/>
            <person name="Nakayama K."/>
            <person name="Satake H."/>
        </authorList>
    </citation>
    <scope>NUCLEOTIDE SEQUENCE</scope>
</reference>
<feature type="compositionally biased region" description="Basic and acidic residues" evidence="2">
    <location>
        <begin position="723"/>
        <end position="734"/>
    </location>
</feature>
<evidence type="ECO:0000313" key="5">
    <source>
        <dbReference type="Proteomes" id="UP001151760"/>
    </source>
</evidence>
<dbReference type="Gene3D" id="4.10.60.10">
    <property type="entry name" value="Zinc finger, CCHC-type"/>
    <property type="match status" value="1"/>
</dbReference>
<dbReference type="InterPro" id="IPR025724">
    <property type="entry name" value="GAG-pre-integrase_dom"/>
</dbReference>
<dbReference type="InterPro" id="IPR001878">
    <property type="entry name" value="Znf_CCHC"/>
</dbReference>
<feature type="region of interest" description="Disordered" evidence="2">
    <location>
        <begin position="1418"/>
        <end position="1438"/>
    </location>
</feature>
<sequence length="1963" mass="224821">MDNQFDITTQQAALDEALVSTEAHVKIVSCNMRIDPTKTQKKATYQVILDSLKLSPCYNVFLISTDFVASPPHDALVTFLKSLEYKGALEYVVDLYIDHMYQPWRTFASIINRCVSEKTAGLDRLRQSRVQILWGLFYKKNVDYAELLWEDFRYQIDYRQTSVMRHESMPYPRFTRVIIHHFLLKHKSISKRKSLFMNSIKDYAKLGRLKFVTKGEDNQVYGISIPDVMLNNDIMNSKAYQTYLAISTRVVVQKKARKGMKTHATPKKNVTEKQTSDESDDKHKERLIRRKPIGVVIRDTPNVSTKKTLDQSKKLKDMEMLSEVAQLKADIQKAIKANKHAYRIQQQSGGSDEGAAITPEVLDEPKGKNKGSSEGAGITPKVPDEPKGKTAAQDDDWVSNEEEIILCSDDERTKSEKEIAESKEMHTDEEVHSDEKELHAADDAHDDENVHDDDDKHDDTNEEMNDDENKEKPEVPPSSSSLSLSSNNGNQFLNVSSDTSLVGIIKEPANTEINSLLDVQIQQEIPSVLSAPLLDVLVSVLPPQTTSTPTLTTPLPTLPITTDAQVIVISIHDPSSTVLERLSELEKKVEAMSKVDHSKAIEQLVQANIINEVKNQLPKFLPKAVSDFVNPRIESIIRDVLQKNPAFPAQSSFTPAQPAFRAAESLSELELKQILFDKMDKSRSYITHDKHQELYDTLLNLIMFDEAIASGNVNPDKTGSSSKDPEWNQDKAADDESKQTWFNDLVHAEKPPLTFDNLMSTPIDFTGFAMNRLKIDKLTKADLVGPINPEGDKLPYDLSKPLPLQGSPGHLTIPSDFFFNNDLEYLKTGNKERKYTASITKAKSARYELEGIKDMIPKLWSPVKVAYDKDVALGISYWGPKLSVKVDKQFGYGYLEEIIVRRVDQKLYKFKEVEDVQLGVKSYQKNLNITRPQKDCPIIFVKEPYTPSYDQKGVIYENKQKRKRLMRADELYKFYDGMLKSVRQTLYERVQIFKLGYNKDMTRRKWTAKDQKRSSIMVKMIDDQLLERRIMRNLEVLVGGRHWGEILEKMKPSRSVLTKPEIHIKMVVPRSSRVKFITTCSYSINEYKDMMKAQVHVTQVFRYSDTQNVFLEVLSVQDEASQGRLLESFQDKENKTQEPLGGINAMQDVGALGFQHCLFEIPNEDERLGNKFETYVKSKDLDLWHVITDGDFQPIIQNLETKLDEVFPFKKQTDDLKRRLVKNNEAKMVIYNALPRKEYERIFMCNTEKDIWKTLLITHQGNNQVKDNKIDLLVQQYEQFVISEDESIDSAFARFNTIITSLKALDEGYSSKNYVRKFLRALHPKWRAKVTTIEESKDLTSLSLDELIGNLKVHEMIIKKDSEIVKAKGERRSLALKAKKESSDEECSTSRSEDEEYAMAVRDFKKFFKRRGRFVRQPRNDKKTFQRSRDDKNGKSERKCFRCGDPNHLIGECPKPPRDKNQRAFVGGSWSDSGEEDDEKIQDSSIDDLALDNEKEYKRNFMCNTAKEIWKTLLITHQGNNQVKDNKINLLVQQYEQFVISKDESIDSAFARFNTIITSLKALDEGYSSKNYVRKFLRALHPKWRAKVTAIEESKDLTSLSLDELIGNLKVHEMIIKKDSEIVKAKGERRSLALKAKKESSDEECSTSGSEDEEYAMAVRDFKKFFKRRGRFVRQPRNDKKTFQRSRDDKNGKSERKCFRCGDPNHLIGECPKPPRDKNQRAFVGGSWSDSGEEDDEKIQDETCLVAQAPNEICLGVDLEPDEWIKDSGCSKHMTGNRKLFSTYKAYNGGNVIFGSNLRGNIIGKGTISNDSLNIDNVEHVDNLGFNLLSVGQICDNKCRVTFSEHDSEITKDGKVIGRGIRKKGLYVMKLGNKPKDKICLATIDENSTLWYRRLGYANMRLIQSLASKELVRNLPKLKFDQHFCDACKIRKQAHVSHKAKNIVSMTRCLELLHMDLFGPFVV</sequence>
<feature type="domain" description="CCHC-type" evidence="3">
    <location>
        <begin position="1438"/>
        <end position="1455"/>
    </location>
</feature>
<protein>
    <submittedName>
        <fullName evidence="4">Retrovirus-related pol polyprotein from transposon TNT 1-94</fullName>
    </submittedName>
</protein>
<dbReference type="PROSITE" id="PS50158">
    <property type="entry name" value="ZF_CCHC"/>
    <property type="match status" value="2"/>
</dbReference>
<dbReference type="SUPFAM" id="SSF57756">
    <property type="entry name" value="Retrovirus zinc finger-like domains"/>
    <property type="match status" value="2"/>
</dbReference>
<feature type="compositionally biased region" description="Basic residues" evidence="2">
    <location>
        <begin position="257"/>
        <end position="266"/>
    </location>
</feature>
<reference evidence="4" key="2">
    <citation type="submission" date="2022-01" db="EMBL/GenBank/DDBJ databases">
        <authorList>
            <person name="Yamashiro T."/>
            <person name="Shiraishi A."/>
            <person name="Satake H."/>
            <person name="Nakayama K."/>
        </authorList>
    </citation>
    <scope>NUCLEOTIDE SEQUENCE</scope>
</reference>
<name>A0ABQ4ZH92_9ASTR</name>
<evidence type="ECO:0000256" key="1">
    <source>
        <dbReference type="PROSITE-ProRule" id="PRU00047"/>
    </source>
</evidence>
<organism evidence="4 5">
    <name type="scientific">Tanacetum coccineum</name>
    <dbReference type="NCBI Taxonomy" id="301880"/>
    <lineage>
        <taxon>Eukaryota</taxon>
        <taxon>Viridiplantae</taxon>
        <taxon>Streptophyta</taxon>
        <taxon>Embryophyta</taxon>
        <taxon>Tracheophyta</taxon>
        <taxon>Spermatophyta</taxon>
        <taxon>Magnoliopsida</taxon>
        <taxon>eudicotyledons</taxon>
        <taxon>Gunneridae</taxon>
        <taxon>Pentapetalae</taxon>
        <taxon>asterids</taxon>
        <taxon>campanulids</taxon>
        <taxon>Asterales</taxon>
        <taxon>Asteraceae</taxon>
        <taxon>Asteroideae</taxon>
        <taxon>Anthemideae</taxon>
        <taxon>Anthemidinae</taxon>
        <taxon>Tanacetum</taxon>
    </lineage>
</organism>
<feature type="compositionally biased region" description="Acidic residues" evidence="2">
    <location>
        <begin position="393"/>
        <end position="404"/>
    </location>
</feature>
<accession>A0ABQ4ZH92</accession>
<evidence type="ECO:0000256" key="2">
    <source>
        <dbReference type="SAM" id="MobiDB-lite"/>
    </source>
</evidence>
<dbReference type="EMBL" id="BQNB010011283">
    <property type="protein sequence ID" value="GJS88567.1"/>
    <property type="molecule type" value="Genomic_DNA"/>
</dbReference>
<feature type="domain" description="CCHC-type" evidence="3">
    <location>
        <begin position="1696"/>
        <end position="1713"/>
    </location>
</feature>
<dbReference type="Proteomes" id="UP001151760">
    <property type="component" value="Unassembled WGS sequence"/>
</dbReference>
<dbReference type="InterPro" id="IPR036875">
    <property type="entry name" value="Znf_CCHC_sf"/>
</dbReference>
<dbReference type="Pfam" id="PF13976">
    <property type="entry name" value="gag_pre-integrs"/>
    <property type="match status" value="1"/>
</dbReference>
<dbReference type="Pfam" id="PF14223">
    <property type="entry name" value="Retrotran_gag_2"/>
    <property type="match status" value="2"/>
</dbReference>
<feature type="compositionally biased region" description="Polar residues" evidence="2">
    <location>
        <begin position="713"/>
        <end position="722"/>
    </location>
</feature>
<feature type="region of interest" description="Disordered" evidence="2">
    <location>
        <begin position="257"/>
        <end position="291"/>
    </location>
</feature>
<keyword evidence="1" id="KW-0863">Zinc-finger</keyword>
<gene>
    <name evidence="4" type="ORF">Tco_0771203</name>
</gene>
<keyword evidence="1" id="KW-0862">Zinc</keyword>
<comment type="caution">
    <text evidence="4">The sequence shown here is derived from an EMBL/GenBank/DDBJ whole genome shotgun (WGS) entry which is preliminary data.</text>
</comment>
<dbReference type="Pfam" id="PF22936">
    <property type="entry name" value="Pol_BBD"/>
    <property type="match status" value="1"/>
</dbReference>
<evidence type="ECO:0000259" key="3">
    <source>
        <dbReference type="PROSITE" id="PS50158"/>
    </source>
</evidence>
<dbReference type="PANTHER" id="PTHR34676:SF17">
    <property type="entry name" value="OS06G0684500 PROTEIN"/>
    <property type="match status" value="1"/>
</dbReference>
<feature type="region of interest" description="Disordered" evidence="2">
    <location>
        <begin position="1676"/>
        <end position="1695"/>
    </location>
</feature>
<feature type="compositionally biased region" description="Basic and acidic residues" evidence="2">
    <location>
        <begin position="409"/>
        <end position="443"/>
    </location>
</feature>
<keyword evidence="1" id="KW-0479">Metal-binding</keyword>
<feature type="region of interest" description="Disordered" evidence="2">
    <location>
        <begin position="362"/>
        <end position="491"/>
    </location>
</feature>